<proteinExistence type="predicted"/>
<evidence type="ECO:0000313" key="3">
    <source>
        <dbReference type="Proteomes" id="UP001145742"/>
    </source>
</evidence>
<sequence>MSVARNELVNYWLCFSSHYIILGLGLDMRSDRANARDSEMDPPLAKAKPSSDGGSAFGITDVRRGGKKLGSCSRREEDQSRRWGRLAAHGGVHGPGPTYHTQGDTGIVQTEMVLLTIFKGGRVSLRIHLQKGRDNVISFGGSDSYLF</sequence>
<keyword evidence="3" id="KW-1185">Reference proteome</keyword>
<organism evidence="2 3">
    <name type="scientific">Willisornis vidua</name>
    <name type="common">Xingu scale-backed antbird</name>
    <dbReference type="NCBI Taxonomy" id="1566151"/>
    <lineage>
        <taxon>Eukaryota</taxon>
        <taxon>Metazoa</taxon>
        <taxon>Chordata</taxon>
        <taxon>Craniata</taxon>
        <taxon>Vertebrata</taxon>
        <taxon>Euteleostomi</taxon>
        <taxon>Archelosauria</taxon>
        <taxon>Archosauria</taxon>
        <taxon>Dinosauria</taxon>
        <taxon>Saurischia</taxon>
        <taxon>Theropoda</taxon>
        <taxon>Coelurosauria</taxon>
        <taxon>Aves</taxon>
        <taxon>Neognathae</taxon>
        <taxon>Neoaves</taxon>
        <taxon>Telluraves</taxon>
        <taxon>Australaves</taxon>
        <taxon>Passeriformes</taxon>
        <taxon>Thamnophilidae</taxon>
        <taxon>Willisornis</taxon>
    </lineage>
</organism>
<evidence type="ECO:0000313" key="2">
    <source>
        <dbReference type="EMBL" id="KAJ7411061.1"/>
    </source>
</evidence>
<gene>
    <name evidence="2" type="ORF">WISP_104309</name>
</gene>
<dbReference type="EMBL" id="WHWB01034363">
    <property type="protein sequence ID" value="KAJ7411061.1"/>
    <property type="molecule type" value="Genomic_DNA"/>
</dbReference>
<protein>
    <submittedName>
        <fullName evidence="2">Uncharacterized protein</fullName>
    </submittedName>
</protein>
<reference evidence="2" key="1">
    <citation type="submission" date="2019-10" db="EMBL/GenBank/DDBJ databases">
        <authorList>
            <person name="Soares A.E.R."/>
            <person name="Aleixo A."/>
            <person name="Schneider P."/>
            <person name="Miyaki C.Y."/>
            <person name="Schneider M.P."/>
            <person name="Mello C."/>
            <person name="Vasconcelos A.T.R."/>
        </authorList>
    </citation>
    <scope>NUCLEOTIDE SEQUENCE</scope>
    <source>
        <tissue evidence="2">Muscle</tissue>
    </source>
</reference>
<evidence type="ECO:0000256" key="1">
    <source>
        <dbReference type="SAM" id="MobiDB-lite"/>
    </source>
</evidence>
<dbReference type="Proteomes" id="UP001145742">
    <property type="component" value="Unassembled WGS sequence"/>
</dbReference>
<feature type="region of interest" description="Disordered" evidence="1">
    <location>
        <begin position="34"/>
        <end position="82"/>
    </location>
</feature>
<comment type="caution">
    <text evidence="2">The sequence shown here is derived from an EMBL/GenBank/DDBJ whole genome shotgun (WGS) entry which is preliminary data.</text>
</comment>
<name>A0ABQ9CXG0_9PASS</name>
<accession>A0ABQ9CXG0</accession>